<proteinExistence type="predicted"/>
<gene>
    <name evidence="2" type="ORF">BD311DRAFT_678776</name>
</gene>
<protein>
    <submittedName>
        <fullName evidence="2">Uncharacterized protein</fullName>
    </submittedName>
</protein>
<evidence type="ECO:0000256" key="1">
    <source>
        <dbReference type="SAM" id="SignalP"/>
    </source>
</evidence>
<accession>A0A4Q9M653</accession>
<feature type="chain" id="PRO_5020366153" evidence="1">
    <location>
        <begin position="18"/>
        <end position="143"/>
    </location>
</feature>
<dbReference type="Proteomes" id="UP000292957">
    <property type="component" value="Unassembled WGS sequence"/>
</dbReference>
<reference evidence="2" key="1">
    <citation type="submission" date="2019-01" db="EMBL/GenBank/DDBJ databases">
        <title>Draft genome sequences of three monokaryotic isolates of the white-rot basidiomycete fungus Dichomitus squalens.</title>
        <authorList>
            <consortium name="DOE Joint Genome Institute"/>
            <person name="Lopez S.C."/>
            <person name="Andreopoulos B."/>
            <person name="Pangilinan J."/>
            <person name="Lipzen A."/>
            <person name="Riley R."/>
            <person name="Ahrendt S."/>
            <person name="Ng V."/>
            <person name="Barry K."/>
            <person name="Daum C."/>
            <person name="Grigoriev I.V."/>
            <person name="Hilden K.S."/>
            <person name="Makela M.R."/>
            <person name="de Vries R.P."/>
        </authorList>
    </citation>
    <scope>NUCLEOTIDE SEQUENCE [LARGE SCALE GENOMIC DNA]</scope>
    <source>
        <strain evidence="2">OM18370.1</strain>
    </source>
</reference>
<dbReference type="EMBL" id="ML143635">
    <property type="protein sequence ID" value="TBU21282.1"/>
    <property type="molecule type" value="Genomic_DNA"/>
</dbReference>
<dbReference type="InterPro" id="IPR045469">
    <property type="entry name" value="Nis1"/>
</dbReference>
<feature type="signal peptide" evidence="1">
    <location>
        <begin position="1"/>
        <end position="17"/>
    </location>
</feature>
<sequence length="143" mass="14699">MKSALITVLALLAYAYAQSVRIAAPAANSHITTTENVVIEVERPNSQTPSRDVAVLIGLRSCPNGDCDSVADSSALGTILYGGAYSPIPRTGGGAMYENYTVLIPDSVGTGSALLSVAHFYAGGVLNSPAIDQTNIVVQVDSA</sequence>
<organism evidence="2">
    <name type="scientific">Dichomitus squalens</name>
    <dbReference type="NCBI Taxonomy" id="114155"/>
    <lineage>
        <taxon>Eukaryota</taxon>
        <taxon>Fungi</taxon>
        <taxon>Dikarya</taxon>
        <taxon>Basidiomycota</taxon>
        <taxon>Agaricomycotina</taxon>
        <taxon>Agaricomycetes</taxon>
        <taxon>Polyporales</taxon>
        <taxon>Polyporaceae</taxon>
        <taxon>Dichomitus</taxon>
    </lineage>
</organism>
<dbReference type="OrthoDB" id="2841294at2759"/>
<name>A0A4Q9M653_9APHY</name>
<dbReference type="AlphaFoldDB" id="A0A4Q9M653"/>
<dbReference type="Pfam" id="PF19271">
    <property type="entry name" value="Nis1"/>
    <property type="match status" value="1"/>
</dbReference>
<keyword evidence="1" id="KW-0732">Signal</keyword>
<evidence type="ECO:0000313" key="2">
    <source>
        <dbReference type="EMBL" id="TBU21282.1"/>
    </source>
</evidence>